<evidence type="ECO:0000313" key="3">
    <source>
        <dbReference type="EMBL" id="QDT56829.1"/>
    </source>
</evidence>
<dbReference type="Pfam" id="PF07584">
    <property type="entry name" value="BatA"/>
    <property type="match status" value="1"/>
</dbReference>
<dbReference type="Gene3D" id="3.40.50.880">
    <property type="match status" value="1"/>
</dbReference>
<dbReference type="EMBL" id="CP036271">
    <property type="protein sequence ID" value="QDT56829.1"/>
    <property type="molecule type" value="Genomic_DNA"/>
</dbReference>
<dbReference type="Proteomes" id="UP000315700">
    <property type="component" value="Chromosome"/>
</dbReference>
<keyword evidence="1" id="KW-1133">Transmembrane helix</keyword>
<reference evidence="3 4" key="1">
    <citation type="submission" date="2019-02" db="EMBL/GenBank/DDBJ databases">
        <title>Deep-cultivation of Planctomycetes and their phenomic and genomic characterization uncovers novel biology.</title>
        <authorList>
            <person name="Wiegand S."/>
            <person name="Jogler M."/>
            <person name="Boedeker C."/>
            <person name="Pinto D."/>
            <person name="Vollmers J."/>
            <person name="Rivas-Marin E."/>
            <person name="Kohn T."/>
            <person name="Peeters S.H."/>
            <person name="Heuer A."/>
            <person name="Rast P."/>
            <person name="Oberbeckmann S."/>
            <person name="Bunk B."/>
            <person name="Jeske O."/>
            <person name="Meyerdierks A."/>
            <person name="Storesund J.E."/>
            <person name="Kallscheuer N."/>
            <person name="Luecker S."/>
            <person name="Lage O.M."/>
            <person name="Pohl T."/>
            <person name="Merkel B.J."/>
            <person name="Hornburger P."/>
            <person name="Mueller R.-W."/>
            <person name="Bruemmer F."/>
            <person name="Labrenz M."/>
            <person name="Spormann A.M."/>
            <person name="Op den Camp H."/>
            <person name="Overmann J."/>
            <person name="Amann R."/>
            <person name="Jetten M.S.M."/>
            <person name="Mascher T."/>
            <person name="Medema M.H."/>
            <person name="Devos D.P."/>
            <person name="Kaster A.-K."/>
            <person name="Ovreas L."/>
            <person name="Rohde M."/>
            <person name="Galperin M.Y."/>
            <person name="Jogler C."/>
        </authorList>
    </citation>
    <scope>NUCLEOTIDE SEQUENCE [LARGE SCALE GENOMIC DNA]</scope>
    <source>
        <strain evidence="3 4">Pan44</strain>
    </source>
</reference>
<dbReference type="InterPro" id="IPR011933">
    <property type="entry name" value="Double_TM_dom"/>
</dbReference>
<dbReference type="NCBIfam" id="TIGR02226">
    <property type="entry name" value="two_anch"/>
    <property type="match status" value="1"/>
</dbReference>
<dbReference type="InParanoid" id="A0A517SL19"/>
<sequence>MGFLAGWMLNPWLFAAGGLLVAAPILIHLLNRRKFRIVDWAAMDFLLEADQRNRRRVQIEEMILLLLRCAAMLLAGLFVARPFLPSSITRSLFQTDRTERVVLLDDSPSMDAVHAGSSPFRTAKRRIAEFVTALAEEGNGDSLTLCLTSRPDRPIFRDAVVDNRSAAGLVGEVEALAVCDLPARFDQAFVSLRGLVQGKSERINRVGYVLSDLRRSDWTSDEKKGETRAAGESAAAAEALATLSKDLAGCFVVDCGAGPATNVAVTGITPEDKALLSGVTTRFQVTVKNFGSEALRDVPVKFVAGGALPMSATIGAVPPGGTGSVPFSFTFAAAGDDEAAVEPIEMTAEIGSLPGDMLAADNARYFAARVRAGIPTLIVDGDPSGEFGHAESFFLQRALSPPGSSRSGITTEVVNDSDFGGMSLEAFQAIYLCNVYQLDLARVKALEEWVRAGGGLVVFPGAQVDQRFYNEILCQGGKGLLSRPLQSISGDETEKSWAAFAVTQPEHPAVRVFGGDAAPLLESAKVYQWWSVPETGEGTVLLRLADADRSPAMIERRFGAGRVIQFCVPADAEWSNWPEDASYLILLQELNRYLAQTSASPGQIVVGEPLIEPVDLSRYRAEVGLIRPDGATSTLLAVPNGNERGPGTSNQWTVRIDDAITRGFYRFELTTPEGGAEKVLAAASLPGGESELNRIDSSTLQSSWQGAPVELVGPVALAGLTADAARGELWWFVVLILAAVLFAEQGLAWMFGRRR</sequence>
<gene>
    <name evidence="3" type="ORF">Pan44_48890</name>
</gene>
<dbReference type="PANTHER" id="PTHR37464">
    <property type="entry name" value="BLL2463 PROTEIN"/>
    <property type="match status" value="1"/>
</dbReference>
<dbReference type="InterPro" id="IPR024163">
    <property type="entry name" value="Aerotolerance_reg_N"/>
</dbReference>
<feature type="transmembrane region" description="Helical" evidence="1">
    <location>
        <begin position="729"/>
        <end position="751"/>
    </location>
</feature>
<keyword evidence="4" id="KW-1185">Reference proteome</keyword>
<dbReference type="InterPro" id="IPR013783">
    <property type="entry name" value="Ig-like_fold"/>
</dbReference>
<evidence type="ECO:0000313" key="4">
    <source>
        <dbReference type="Proteomes" id="UP000315700"/>
    </source>
</evidence>
<dbReference type="KEGG" id="ccos:Pan44_48890"/>
<name>A0A517SL19_9PLAN</name>
<dbReference type="AlphaFoldDB" id="A0A517SL19"/>
<dbReference type="InterPro" id="IPR029062">
    <property type="entry name" value="Class_I_gatase-like"/>
</dbReference>
<accession>A0A517SL19</accession>
<keyword evidence="1" id="KW-0812">Transmembrane</keyword>
<dbReference type="CDD" id="cd03143">
    <property type="entry name" value="A4_beta-galactosidase_middle_domain"/>
    <property type="match status" value="1"/>
</dbReference>
<dbReference type="OrthoDB" id="7052926at2"/>
<proteinExistence type="predicted"/>
<feature type="transmembrane region" description="Helical" evidence="1">
    <location>
        <begin position="12"/>
        <end position="30"/>
    </location>
</feature>
<dbReference type="Gene3D" id="2.60.40.10">
    <property type="entry name" value="Immunoglobulins"/>
    <property type="match status" value="1"/>
</dbReference>
<feature type="domain" description="Aerotolerance regulator N-terminal" evidence="2">
    <location>
        <begin position="9"/>
        <end position="82"/>
    </location>
</feature>
<evidence type="ECO:0000259" key="2">
    <source>
        <dbReference type="Pfam" id="PF07584"/>
    </source>
</evidence>
<evidence type="ECO:0000256" key="1">
    <source>
        <dbReference type="SAM" id="Phobius"/>
    </source>
</evidence>
<feature type="transmembrane region" description="Helical" evidence="1">
    <location>
        <begin position="62"/>
        <end position="84"/>
    </location>
</feature>
<dbReference type="PANTHER" id="PTHR37464:SF1">
    <property type="entry name" value="BLL2463 PROTEIN"/>
    <property type="match status" value="1"/>
</dbReference>
<dbReference type="SUPFAM" id="SSF52317">
    <property type="entry name" value="Class I glutamine amidotransferase-like"/>
    <property type="match status" value="1"/>
</dbReference>
<dbReference type="RefSeq" id="WP_145034245.1">
    <property type="nucleotide sequence ID" value="NZ_CP036271.1"/>
</dbReference>
<organism evidence="3 4">
    <name type="scientific">Caulifigura coniformis</name>
    <dbReference type="NCBI Taxonomy" id="2527983"/>
    <lineage>
        <taxon>Bacteria</taxon>
        <taxon>Pseudomonadati</taxon>
        <taxon>Planctomycetota</taxon>
        <taxon>Planctomycetia</taxon>
        <taxon>Planctomycetales</taxon>
        <taxon>Planctomycetaceae</taxon>
        <taxon>Caulifigura</taxon>
    </lineage>
</organism>
<protein>
    <recommendedName>
        <fullName evidence="2">Aerotolerance regulator N-terminal domain-containing protein</fullName>
    </recommendedName>
</protein>
<keyword evidence="1" id="KW-0472">Membrane</keyword>